<gene>
    <name evidence="1" type="ORF">F7725_022192</name>
</gene>
<dbReference type="EMBL" id="JAAKFY010000007">
    <property type="protein sequence ID" value="KAF3854137.1"/>
    <property type="molecule type" value="Genomic_DNA"/>
</dbReference>
<organism evidence="1 2">
    <name type="scientific">Dissostichus mawsoni</name>
    <name type="common">Antarctic cod</name>
    <dbReference type="NCBI Taxonomy" id="36200"/>
    <lineage>
        <taxon>Eukaryota</taxon>
        <taxon>Metazoa</taxon>
        <taxon>Chordata</taxon>
        <taxon>Craniata</taxon>
        <taxon>Vertebrata</taxon>
        <taxon>Euteleostomi</taxon>
        <taxon>Actinopterygii</taxon>
        <taxon>Neopterygii</taxon>
        <taxon>Teleostei</taxon>
        <taxon>Neoteleostei</taxon>
        <taxon>Acanthomorphata</taxon>
        <taxon>Eupercaria</taxon>
        <taxon>Perciformes</taxon>
        <taxon>Notothenioidei</taxon>
        <taxon>Nototheniidae</taxon>
        <taxon>Dissostichus</taxon>
    </lineage>
</organism>
<evidence type="ECO:0000313" key="1">
    <source>
        <dbReference type="EMBL" id="KAF3854137.1"/>
    </source>
</evidence>
<dbReference type="Proteomes" id="UP000518266">
    <property type="component" value="Unassembled WGS sequence"/>
</dbReference>
<accession>A0A7J5Z027</accession>
<name>A0A7J5Z027_DISMA</name>
<dbReference type="AlphaFoldDB" id="A0A7J5Z027"/>
<keyword evidence="2" id="KW-1185">Reference proteome</keyword>
<sequence>MTVPSLMSWSVLAVEDDRGLMGAPVTCLLLCLSCGRPSGACDETMTAQSKKKLAPVNHKENPLWFSRSEGETTSPGTFSKGKLQDARLVSQTGSRLHPSSPCCIFIQSD</sequence>
<proteinExistence type="predicted"/>
<reference evidence="1 2" key="1">
    <citation type="submission" date="2020-03" db="EMBL/GenBank/DDBJ databases">
        <title>Dissostichus mawsoni Genome sequencing and assembly.</title>
        <authorList>
            <person name="Park H."/>
        </authorList>
    </citation>
    <scope>NUCLEOTIDE SEQUENCE [LARGE SCALE GENOMIC DNA]</scope>
    <source>
        <strain evidence="1">DM0001</strain>
        <tissue evidence="1">Muscle</tissue>
    </source>
</reference>
<protein>
    <submittedName>
        <fullName evidence="1">Uncharacterized protein</fullName>
    </submittedName>
</protein>
<comment type="caution">
    <text evidence="1">The sequence shown here is derived from an EMBL/GenBank/DDBJ whole genome shotgun (WGS) entry which is preliminary data.</text>
</comment>
<evidence type="ECO:0000313" key="2">
    <source>
        <dbReference type="Proteomes" id="UP000518266"/>
    </source>
</evidence>